<dbReference type="EC" id="2.7.7.6" evidence="6 8"/>
<comment type="similarity">
    <text evidence="6 7">Belongs to the RNA polymerase beta chain family.</text>
</comment>
<dbReference type="Pfam" id="PF04563">
    <property type="entry name" value="RNA_pol_Rpb2_1"/>
    <property type="match status" value="1"/>
</dbReference>
<evidence type="ECO:0000256" key="4">
    <source>
        <dbReference type="ARBA" id="ARBA00023163"/>
    </source>
</evidence>
<dbReference type="Gene3D" id="3.90.1100.10">
    <property type="match status" value="1"/>
</dbReference>
<proteinExistence type="inferred from homology"/>
<evidence type="ECO:0000256" key="1">
    <source>
        <dbReference type="ARBA" id="ARBA00022478"/>
    </source>
</evidence>
<evidence type="ECO:0000313" key="16">
    <source>
        <dbReference type="EMBL" id="CAB3976518.1"/>
    </source>
</evidence>
<evidence type="ECO:0000259" key="11">
    <source>
        <dbReference type="Pfam" id="PF04560"/>
    </source>
</evidence>
<evidence type="ECO:0000256" key="8">
    <source>
        <dbReference type="RuleBase" id="RU363031"/>
    </source>
</evidence>
<gene>
    <name evidence="6 16" type="primary">rpoB</name>
    <name evidence="16" type="ORF">ESZ_00333</name>
</gene>
<dbReference type="CDD" id="cd00653">
    <property type="entry name" value="RNA_pol_B_RPB2"/>
    <property type="match status" value="1"/>
</dbReference>
<feature type="domain" description="RNA polymerase beta subunit protrusion" evidence="13">
    <location>
        <begin position="33"/>
        <end position="409"/>
    </location>
</feature>
<evidence type="ECO:0000259" key="15">
    <source>
        <dbReference type="Pfam" id="PF10385"/>
    </source>
</evidence>
<evidence type="ECO:0000259" key="13">
    <source>
        <dbReference type="Pfam" id="PF04563"/>
    </source>
</evidence>
<evidence type="ECO:0000256" key="7">
    <source>
        <dbReference type="RuleBase" id="RU000434"/>
    </source>
</evidence>
<dbReference type="Gene3D" id="3.90.1110.10">
    <property type="entry name" value="RNA polymerase Rpb2, domain 2"/>
    <property type="match status" value="1"/>
</dbReference>
<feature type="domain" description="RNA polymerase Rpb2" evidence="11">
    <location>
        <begin position="1176"/>
        <end position="1250"/>
    </location>
</feature>
<dbReference type="GO" id="GO:0006351">
    <property type="term" value="P:DNA-templated transcription"/>
    <property type="evidence" value="ECO:0007669"/>
    <property type="project" value="UniProtKB-UniRule"/>
</dbReference>
<dbReference type="InterPro" id="IPR014724">
    <property type="entry name" value="RNA_pol_RPB2_OB-fold"/>
</dbReference>
<comment type="function">
    <text evidence="6 8">DNA-dependent RNA polymerase catalyzes the transcription of DNA into RNA using the four ribonucleoside triphosphates as substrates.</text>
</comment>
<dbReference type="GO" id="GO:0003677">
    <property type="term" value="F:DNA binding"/>
    <property type="evidence" value="ECO:0007669"/>
    <property type="project" value="UniProtKB-UniRule"/>
</dbReference>
<dbReference type="Gene3D" id="3.90.1800.10">
    <property type="entry name" value="RNA polymerase alpha subunit dimerisation domain"/>
    <property type="match status" value="1"/>
</dbReference>
<dbReference type="FunFam" id="2.40.50.100:FF:000006">
    <property type="entry name" value="DNA-directed RNA polymerase subunit beta"/>
    <property type="match status" value="1"/>
</dbReference>
<keyword evidence="1 6" id="KW-0240">DNA-directed RNA polymerase</keyword>
<dbReference type="Gene3D" id="2.30.150.10">
    <property type="entry name" value="DNA-directed RNA polymerase, beta subunit, external 1 domain"/>
    <property type="match status" value="1"/>
</dbReference>
<comment type="subunit">
    <text evidence="6 8">The RNAP catalytic core consists of 2 alpha, 1 beta, 1 beta' and 1 omega subunit. When a sigma factor is associated with the core the holoenzyme is formed, which can initiate transcription.</text>
</comment>
<feature type="coiled-coil region" evidence="9">
    <location>
        <begin position="879"/>
        <end position="942"/>
    </location>
</feature>
<dbReference type="InterPro" id="IPR007120">
    <property type="entry name" value="DNA-dir_RNAP_su2_dom"/>
</dbReference>
<dbReference type="GO" id="GO:0000428">
    <property type="term" value="C:DNA-directed RNA polymerase complex"/>
    <property type="evidence" value="ECO:0007669"/>
    <property type="project" value="UniProtKB-KW"/>
</dbReference>
<dbReference type="InterPro" id="IPR037034">
    <property type="entry name" value="RNA_pol_Rpb2_2_sf"/>
</dbReference>
<comment type="catalytic activity">
    <reaction evidence="5 6 8">
        <text>RNA(n) + a ribonucleoside 5'-triphosphate = RNA(n+1) + diphosphate</text>
        <dbReference type="Rhea" id="RHEA:21248"/>
        <dbReference type="Rhea" id="RHEA-COMP:14527"/>
        <dbReference type="Rhea" id="RHEA-COMP:17342"/>
        <dbReference type="ChEBI" id="CHEBI:33019"/>
        <dbReference type="ChEBI" id="CHEBI:61557"/>
        <dbReference type="ChEBI" id="CHEBI:140395"/>
        <dbReference type="EC" id="2.7.7.6"/>
    </reaction>
</comment>
<dbReference type="InterPro" id="IPR007641">
    <property type="entry name" value="RNA_pol_Rpb2_7"/>
</dbReference>
<name>A0A6J5JW24_9GAMM</name>
<dbReference type="Pfam" id="PF00562">
    <property type="entry name" value="RNA_pol_Rpb2_6"/>
    <property type="match status" value="1"/>
</dbReference>
<dbReference type="GO" id="GO:0032549">
    <property type="term" value="F:ribonucleoside binding"/>
    <property type="evidence" value="ECO:0007669"/>
    <property type="project" value="InterPro"/>
</dbReference>
<dbReference type="Gene3D" id="2.40.270.10">
    <property type="entry name" value="DNA-directed RNA polymerase, subunit 2, domain 6"/>
    <property type="match status" value="2"/>
</dbReference>
<keyword evidence="9" id="KW-0175">Coiled coil</keyword>
<dbReference type="InterPro" id="IPR007642">
    <property type="entry name" value="RNA_pol_Rpb2_2"/>
</dbReference>
<keyword evidence="3 6" id="KW-0548">Nucleotidyltransferase</keyword>
<dbReference type="Gene3D" id="2.40.50.150">
    <property type="match status" value="1"/>
</dbReference>
<dbReference type="Pfam" id="PF04565">
    <property type="entry name" value="RNA_pol_Rpb2_3"/>
    <property type="match status" value="1"/>
</dbReference>
<dbReference type="KEGG" id="acil:ESZ_00333"/>
<accession>A0A6J5JW24</accession>
<dbReference type="InterPro" id="IPR037033">
    <property type="entry name" value="DNA-dir_RNAP_su2_hyb_sf"/>
</dbReference>
<dbReference type="Pfam" id="PF04561">
    <property type="entry name" value="RNA_pol_Rpb2_2"/>
    <property type="match status" value="1"/>
</dbReference>
<evidence type="ECO:0000259" key="10">
    <source>
        <dbReference type="Pfam" id="PF00562"/>
    </source>
</evidence>
<dbReference type="HAMAP" id="MF_01321">
    <property type="entry name" value="RNApol_bact_RpoB"/>
    <property type="match status" value="1"/>
</dbReference>
<dbReference type="InterPro" id="IPR007121">
    <property type="entry name" value="RNA_pol_bsu_CS"/>
</dbReference>
<dbReference type="EMBL" id="LR794158">
    <property type="protein sequence ID" value="CAB3976518.1"/>
    <property type="molecule type" value="Genomic_DNA"/>
</dbReference>
<evidence type="ECO:0000256" key="9">
    <source>
        <dbReference type="SAM" id="Coils"/>
    </source>
</evidence>
<dbReference type="InterPro" id="IPR007645">
    <property type="entry name" value="RNA_pol_Rpb2_3"/>
</dbReference>
<dbReference type="AlphaFoldDB" id="A0A6J5JW24"/>
<feature type="domain" description="DNA-directed RNA polymerase beta subunit external 1" evidence="15">
    <location>
        <begin position="501"/>
        <end position="567"/>
    </location>
</feature>
<dbReference type="InterPro" id="IPR007644">
    <property type="entry name" value="RNA_pol_bsu_protrusion"/>
</dbReference>
<dbReference type="Proteomes" id="UP000509549">
    <property type="component" value="Chromosome"/>
</dbReference>
<evidence type="ECO:0000313" key="17">
    <source>
        <dbReference type="Proteomes" id="UP000509549"/>
    </source>
</evidence>
<keyword evidence="2 6" id="KW-0808">Transferase</keyword>
<dbReference type="Pfam" id="PF10385">
    <property type="entry name" value="RNA_pol_Rpb2_45"/>
    <property type="match status" value="1"/>
</dbReference>
<sequence>MINTENMLLSYTEKKCLRANFGEHIEKLKIPKLHNIQIKSYEKFIQENTGIETQRKNIGLEYVLRSIFPIQSISKNSRLDYISYSISKPLFTAAECKIKGLTYASPLKLKLIFTKNINTKKDKIKPLEQDVYILDMPLMTPKGTFIINGTERVIVSQLHRSPGLFFEIDKTKQNIYTNKISYIAKIIPHRGAWLDIEIDTKNCIFGRIDKKRKFPISILLKALNLTTEEIINVFENKSNNTELQKNNEIEYKNYKNYIINTLKLENITKQNDAIIELYKIIRPDELISKDSAKQMFDTIFFSSEKYDLSKIGRMKINKRLNTSNFKETVLCNDDIINIIKKLIDIKEGKDHIDDIDHLGNRRVRSVGEIIENQFKTGFIKIEKSIKEKLTLAENDNLSPNDIVNAKPIAAMIREFFCSSQLSQFMDQINPLSEITHKRRVSALGPGGLTRERAGFEVRDVHNTHYGRICPIETPEGPNIGLINSLAIYAKTDEYGFLETPYIKIENNKITNEIKYLSAIDESDFIIAQANAKINKKTMMLEEDQVSCRFKNEFIIISSNKVEYIDISPKQIVSVATALIPFLEHDDANRALMGSNMQRQAVPLLRAEKPLVGTGMEKIVALDSGATVMAKRNGIIEKVDASRIIIKVNKDEIQNNEIGVDIYNLIKYSRSNQNTCINQKPLVKKGDKINKDDIIADGPATDLGELALGQNLFVAFMSWNGFNFEDSIIISENVVKENKLTSIHIEELICVARDLKLGPEEITSDIPNINNTALTKLDECGIIYLGSEVTTGDILVGKVTKKSEVQLTPEEKLLQAIFGEKASDVKDSSLKVPQGITGTIIDIQIFTRDALKKDKRTLEIEDFKLKNIKKDLADELDILKKDILNELDALVLENKKTNQNTLLTLDLIINTPIKEIKNIKIKNKEIKNKIIDKRIKLDEIHQENNLKLKELEEKIKRGDDLPPGIIKMVKVSIAIKRRIQVGDKLSGRHGNKGVISIIVPVEDMPYLKNGKTIDIILNPLGVPSRMNIGQVLETHLGWAAKELGKKLKHLKKEDAKNFIEKIYNIKNKNLDLNSFSQDELKTLIKNLSNGIPIATPVFDGINEEEIKKLLQLADLPKHGKTILYDGRTSMPFENEITVGYQYIMKLNHLIDDKMHARSTGSYSLVSQQPLGGKAQFGGQRFGEMEVWALEAYGAAYTLQEMLTIKSDDITGRTKIYKNVIDNNFQSEPGIPEAFNVLSKEILSLGLNIELDKE</sequence>
<dbReference type="GO" id="GO:0003899">
    <property type="term" value="F:DNA-directed RNA polymerase activity"/>
    <property type="evidence" value="ECO:0007669"/>
    <property type="project" value="UniProtKB-UniRule"/>
</dbReference>
<keyword evidence="4 6" id="KW-0804">Transcription</keyword>
<dbReference type="NCBIfam" id="NF001616">
    <property type="entry name" value="PRK00405.1"/>
    <property type="match status" value="1"/>
</dbReference>
<dbReference type="SUPFAM" id="SSF64484">
    <property type="entry name" value="beta and beta-prime subunits of DNA dependent RNA-polymerase"/>
    <property type="match status" value="1"/>
</dbReference>
<dbReference type="InterPro" id="IPR010243">
    <property type="entry name" value="RNA_pol_bsu_bac"/>
</dbReference>
<protein>
    <recommendedName>
        <fullName evidence="6 8">DNA-directed RNA polymerase subunit beta</fullName>
        <shortName evidence="6">RNAP subunit beta</shortName>
        <ecNumber evidence="6 8">2.7.7.6</ecNumber>
    </recommendedName>
    <alternativeName>
        <fullName evidence="6">RNA polymerase subunit beta</fullName>
    </alternativeName>
    <alternativeName>
        <fullName evidence="6">Transcriptase subunit beta</fullName>
    </alternativeName>
</protein>
<feature type="domain" description="DNA-directed RNA polymerase subunit 2 hybrid-binding" evidence="10">
    <location>
        <begin position="628"/>
        <end position="1174"/>
    </location>
</feature>
<keyword evidence="17" id="KW-1185">Reference proteome</keyword>
<evidence type="ECO:0000259" key="14">
    <source>
        <dbReference type="Pfam" id="PF04565"/>
    </source>
</evidence>
<evidence type="ECO:0000256" key="6">
    <source>
        <dbReference type="HAMAP-Rule" id="MF_01321"/>
    </source>
</evidence>
<dbReference type="NCBIfam" id="TIGR02013">
    <property type="entry name" value="rpoB"/>
    <property type="match status" value="1"/>
</dbReference>
<dbReference type="PROSITE" id="PS01166">
    <property type="entry name" value="RNA_POL_BETA"/>
    <property type="match status" value="1"/>
</dbReference>
<dbReference type="InterPro" id="IPR042107">
    <property type="entry name" value="DNA-dir_RNA_pol_bsu_ext_1_sf"/>
</dbReference>
<evidence type="ECO:0000256" key="3">
    <source>
        <dbReference type="ARBA" id="ARBA00022695"/>
    </source>
</evidence>
<evidence type="ECO:0000256" key="2">
    <source>
        <dbReference type="ARBA" id="ARBA00022679"/>
    </source>
</evidence>
<evidence type="ECO:0000256" key="5">
    <source>
        <dbReference type="ARBA" id="ARBA00048552"/>
    </source>
</evidence>
<evidence type="ECO:0000259" key="12">
    <source>
        <dbReference type="Pfam" id="PF04561"/>
    </source>
</evidence>
<feature type="domain" description="RNA polymerase Rpb2" evidence="12">
    <location>
        <begin position="160"/>
        <end position="364"/>
    </location>
</feature>
<dbReference type="FunFam" id="3.90.1800.10:FF:000001">
    <property type="entry name" value="DNA-directed RNA polymerase subunit beta"/>
    <property type="match status" value="1"/>
</dbReference>
<dbReference type="InterPro" id="IPR019462">
    <property type="entry name" value="DNA-dir_RNA_pol_bsu_external_1"/>
</dbReference>
<dbReference type="Pfam" id="PF04560">
    <property type="entry name" value="RNA_pol_Rpb2_7"/>
    <property type="match status" value="1"/>
</dbReference>
<dbReference type="PANTHER" id="PTHR20856">
    <property type="entry name" value="DNA-DIRECTED RNA POLYMERASE I SUBUNIT 2"/>
    <property type="match status" value="1"/>
</dbReference>
<feature type="domain" description="RNA polymerase Rpb2" evidence="14">
    <location>
        <begin position="423"/>
        <end position="490"/>
    </location>
</feature>
<organism evidence="16 17">
    <name type="scientific">Candidatus Azoamicus ciliaticola</name>
    <dbReference type="NCBI Taxonomy" id="2652803"/>
    <lineage>
        <taxon>Bacteria</taxon>
        <taxon>Pseudomonadati</taxon>
        <taxon>Pseudomonadota</taxon>
        <taxon>Gammaproteobacteria</taxon>
        <taxon>Candidatus Azoamicaceae</taxon>
        <taxon>Candidatus Azoamicus</taxon>
    </lineage>
</organism>
<reference evidence="16 17" key="1">
    <citation type="submission" date="2020-04" db="EMBL/GenBank/DDBJ databases">
        <authorList>
            <person name="Graf S J."/>
        </authorList>
    </citation>
    <scope>NUCLEOTIDE SEQUENCE [LARGE SCALE GENOMIC DNA]</scope>
    <source>
        <strain evidence="16">1</strain>
    </source>
</reference>
<dbReference type="InterPro" id="IPR015712">
    <property type="entry name" value="DNA-dir_RNA_pol_su2"/>
</dbReference>
<dbReference type="Gene3D" id="2.40.50.100">
    <property type="match status" value="1"/>
</dbReference>